<dbReference type="PANTHER" id="PTHR43167">
    <property type="entry name" value="PUTATIVE (AFU_ORTHOLOGUE AFUA_6G01830)-RELATED"/>
    <property type="match status" value="1"/>
</dbReference>
<dbReference type="GO" id="GO:0008168">
    <property type="term" value="F:methyltransferase activity"/>
    <property type="evidence" value="ECO:0007669"/>
    <property type="project" value="UniProtKB-KW"/>
</dbReference>
<protein>
    <submittedName>
        <fullName evidence="2">Methyltransferase domain-containing protein</fullName>
    </submittedName>
</protein>
<comment type="caution">
    <text evidence="2">The sequence shown here is derived from an EMBL/GenBank/DDBJ whole genome shotgun (WGS) entry which is preliminary data.</text>
</comment>
<dbReference type="SUPFAM" id="SSF53335">
    <property type="entry name" value="S-adenosyl-L-methionine-dependent methyltransferases"/>
    <property type="match status" value="1"/>
</dbReference>
<evidence type="ECO:0000313" key="2">
    <source>
        <dbReference type="EMBL" id="MUN42052.1"/>
    </source>
</evidence>
<dbReference type="Proteomes" id="UP000432015">
    <property type="component" value="Unassembled WGS sequence"/>
</dbReference>
<dbReference type="Pfam" id="PF13649">
    <property type="entry name" value="Methyltransf_25"/>
    <property type="match status" value="1"/>
</dbReference>
<dbReference type="GO" id="GO:0032259">
    <property type="term" value="P:methylation"/>
    <property type="evidence" value="ECO:0007669"/>
    <property type="project" value="UniProtKB-KW"/>
</dbReference>
<dbReference type="InterPro" id="IPR029063">
    <property type="entry name" value="SAM-dependent_MTases_sf"/>
</dbReference>
<name>A0A7K1LCA8_9ACTN</name>
<keyword evidence="2" id="KW-0808">Transferase</keyword>
<dbReference type="PANTHER" id="PTHR43167:SF1">
    <property type="entry name" value="PUTATIVE (AFU_ORTHOLOGUE AFUA_6G01830)-RELATED"/>
    <property type="match status" value="1"/>
</dbReference>
<keyword evidence="3" id="KW-1185">Reference proteome</keyword>
<dbReference type="InterPro" id="IPR041698">
    <property type="entry name" value="Methyltransf_25"/>
</dbReference>
<reference evidence="2 3" key="1">
    <citation type="submission" date="2019-11" db="EMBL/GenBank/DDBJ databases">
        <authorList>
            <person name="Cao P."/>
        </authorList>
    </citation>
    <scope>NUCLEOTIDE SEQUENCE [LARGE SCALE GENOMIC DNA]</scope>
    <source>
        <strain evidence="2 3">NEAU-AAG5</strain>
    </source>
</reference>
<dbReference type="RefSeq" id="WP_156221424.1">
    <property type="nucleotide sequence ID" value="NZ_WOFH01000018.1"/>
</dbReference>
<gene>
    <name evidence="2" type="ORF">GNZ18_36530</name>
</gene>
<keyword evidence="2" id="KW-0489">Methyltransferase</keyword>
<proteinExistence type="predicted"/>
<feature type="domain" description="Methyltransferase" evidence="1">
    <location>
        <begin position="55"/>
        <end position="131"/>
    </location>
</feature>
<evidence type="ECO:0000313" key="3">
    <source>
        <dbReference type="Proteomes" id="UP000432015"/>
    </source>
</evidence>
<dbReference type="AlphaFoldDB" id="A0A7K1LCA8"/>
<organism evidence="2 3">
    <name type="scientific">Actinomadura litoris</name>
    <dbReference type="NCBI Taxonomy" id="2678616"/>
    <lineage>
        <taxon>Bacteria</taxon>
        <taxon>Bacillati</taxon>
        <taxon>Actinomycetota</taxon>
        <taxon>Actinomycetes</taxon>
        <taxon>Streptosporangiales</taxon>
        <taxon>Thermomonosporaceae</taxon>
        <taxon>Actinomadura</taxon>
    </lineage>
</organism>
<dbReference type="EMBL" id="WOFH01000018">
    <property type="protein sequence ID" value="MUN42052.1"/>
    <property type="molecule type" value="Genomic_DNA"/>
</dbReference>
<sequence>MEEFPALVTRAFELARAAGFALTREDAGAGASSACLPGVGRFLAVLAAGCVGGRIAELGTGTGVGAAWIADAMPADCTLVTVEVEERFAAVARELLSGDARVEVLTGEAADVVPARGPFDLVFSDAGAHGVDPVGLLRIGGRVVMDDLTPRAALPPGSPLLADDPKRRAFFGDRRLVSTEVVLPDLRNSLLVGTRAR</sequence>
<accession>A0A7K1LCA8</accession>
<dbReference type="Gene3D" id="3.40.50.150">
    <property type="entry name" value="Vaccinia Virus protein VP39"/>
    <property type="match status" value="1"/>
</dbReference>
<dbReference type="CDD" id="cd02440">
    <property type="entry name" value="AdoMet_MTases"/>
    <property type="match status" value="1"/>
</dbReference>
<evidence type="ECO:0000259" key="1">
    <source>
        <dbReference type="Pfam" id="PF13649"/>
    </source>
</evidence>